<dbReference type="InterPro" id="IPR003115">
    <property type="entry name" value="ParB_N"/>
</dbReference>
<dbReference type="Proteomes" id="UP001240447">
    <property type="component" value="Unassembled WGS sequence"/>
</dbReference>
<name>A0ABT9NSL2_9ACTN</name>
<protein>
    <submittedName>
        <fullName evidence="3">ParB family chromosome partitioning protein</fullName>
    </submittedName>
</protein>
<sequence>MSDAHGHIELERRVDSIRVGVRHRSDPERDLAPLMRSIERLGLLQPVTITPDGVLVCGHRRLEAVKQLGWTTLRVWVRTGVSDHLTQLLAEQDENLMHRPLSPLDAAALYRELKALLAEDAARRQRASRFGVDGGDEGDGGPDSGPPQMGPGRASRQAAHSITNSASHTRLEQICQIESIAADESRADTIRKVAEEELERIREGGAVDPSHLRVRAAVAAAEQASEADDEDAAEEVDDLEELAARALARAKTDRARRIRDNRLKREAAAEAARRSVHSFTLMWDDLAGWVNRYDPIEVGRELTDEQWTSFQRTIAESVAFAEAACEARENQPSDALVDA</sequence>
<feature type="region of interest" description="Disordered" evidence="1">
    <location>
        <begin position="127"/>
        <end position="167"/>
    </location>
</feature>
<evidence type="ECO:0000256" key="1">
    <source>
        <dbReference type="SAM" id="MobiDB-lite"/>
    </source>
</evidence>
<dbReference type="SUPFAM" id="SSF110849">
    <property type="entry name" value="ParB/Sulfiredoxin"/>
    <property type="match status" value="1"/>
</dbReference>
<dbReference type="Gene3D" id="3.90.1530.30">
    <property type="match status" value="1"/>
</dbReference>
<evidence type="ECO:0000313" key="3">
    <source>
        <dbReference type="EMBL" id="MDP9823306.1"/>
    </source>
</evidence>
<comment type="caution">
    <text evidence="3">The sequence shown here is derived from an EMBL/GenBank/DDBJ whole genome shotgun (WGS) entry which is preliminary data.</text>
</comment>
<evidence type="ECO:0000259" key="2">
    <source>
        <dbReference type="SMART" id="SM00470"/>
    </source>
</evidence>
<organism evidence="3 4">
    <name type="scientific">Nocardioides massiliensis</name>
    <dbReference type="NCBI Taxonomy" id="1325935"/>
    <lineage>
        <taxon>Bacteria</taxon>
        <taxon>Bacillati</taxon>
        <taxon>Actinomycetota</taxon>
        <taxon>Actinomycetes</taxon>
        <taxon>Propionibacteriales</taxon>
        <taxon>Nocardioidaceae</taxon>
        <taxon>Nocardioides</taxon>
    </lineage>
</organism>
<dbReference type="PANTHER" id="PTHR33375:SF1">
    <property type="entry name" value="CHROMOSOME-PARTITIONING PROTEIN PARB-RELATED"/>
    <property type="match status" value="1"/>
</dbReference>
<dbReference type="SMART" id="SM00470">
    <property type="entry name" value="ParB"/>
    <property type="match status" value="1"/>
</dbReference>
<gene>
    <name evidence="3" type="ORF">J2S59_003115</name>
</gene>
<dbReference type="InterPro" id="IPR036086">
    <property type="entry name" value="ParB/Sulfiredoxin_sf"/>
</dbReference>
<dbReference type="InterPro" id="IPR050336">
    <property type="entry name" value="Chromosome_partition/occlusion"/>
</dbReference>
<dbReference type="PANTHER" id="PTHR33375">
    <property type="entry name" value="CHROMOSOME-PARTITIONING PROTEIN PARB-RELATED"/>
    <property type="match status" value="1"/>
</dbReference>
<evidence type="ECO:0000313" key="4">
    <source>
        <dbReference type="Proteomes" id="UP001240447"/>
    </source>
</evidence>
<keyword evidence="4" id="KW-1185">Reference proteome</keyword>
<reference evidence="3 4" key="1">
    <citation type="submission" date="2023-07" db="EMBL/GenBank/DDBJ databases">
        <title>Sequencing the genomes of 1000 actinobacteria strains.</title>
        <authorList>
            <person name="Klenk H.-P."/>
        </authorList>
    </citation>
    <scope>NUCLEOTIDE SEQUENCE [LARGE SCALE GENOMIC DNA]</scope>
    <source>
        <strain evidence="3 4">GD13</strain>
    </source>
</reference>
<dbReference type="RefSeq" id="WP_068124727.1">
    <property type="nucleotide sequence ID" value="NZ_CCXJ01000771.2"/>
</dbReference>
<dbReference type="Pfam" id="PF02195">
    <property type="entry name" value="ParB_N"/>
    <property type="match status" value="1"/>
</dbReference>
<feature type="compositionally biased region" description="Polar residues" evidence="1">
    <location>
        <begin position="158"/>
        <end position="167"/>
    </location>
</feature>
<accession>A0ABT9NSL2</accession>
<dbReference type="EMBL" id="JAUSQM010000001">
    <property type="protein sequence ID" value="MDP9823306.1"/>
    <property type="molecule type" value="Genomic_DNA"/>
</dbReference>
<proteinExistence type="predicted"/>
<feature type="domain" description="ParB-like N-terminal" evidence="2">
    <location>
        <begin position="10"/>
        <end position="96"/>
    </location>
</feature>